<feature type="chain" id="PRO_5026173858" description="Yeast cell wall synthesis Kre9/Knh1-like N-terminal domain-containing protein" evidence="3">
    <location>
        <begin position="23"/>
        <end position="173"/>
    </location>
</feature>
<evidence type="ECO:0000313" key="6">
    <source>
        <dbReference type="Proteomes" id="UP000800041"/>
    </source>
</evidence>
<feature type="domain" description="Yeast cell wall synthesis Kre9/Knh1-like N-terminal" evidence="4">
    <location>
        <begin position="33"/>
        <end position="112"/>
    </location>
</feature>
<dbReference type="Pfam" id="PF10342">
    <property type="entry name" value="Kre9_KNH"/>
    <property type="match status" value="1"/>
</dbReference>
<dbReference type="InterPro" id="IPR018466">
    <property type="entry name" value="Kre9/Knh1-like_N"/>
</dbReference>
<reference evidence="5" key="1">
    <citation type="journal article" date="2020" name="Stud. Mycol.">
        <title>101 Dothideomycetes genomes: a test case for predicting lifestyles and emergence of pathogens.</title>
        <authorList>
            <person name="Haridas S."/>
            <person name="Albert R."/>
            <person name="Binder M."/>
            <person name="Bloem J."/>
            <person name="Labutti K."/>
            <person name="Salamov A."/>
            <person name="Andreopoulos B."/>
            <person name="Baker S."/>
            <person name="Barry K."/>
            <person name="Bills G."/>
            <person name="Bluhm B."/>
            <person name="Cannon C."/>
            <person name="Castanera R."/>
            <person name="Culley D."/>
            <person name="Daum C."/>
            <person name="Ezra D."/>
            <person name="Gonzalez J."/>
            <person name="Henrissat B."/>
            <person name="Kuo A."/>
            <person name="Liang C."/>
            <person name="Lipzen A."/>
            <person name="Lutzoni F."/>
            <person name="Magnuson J."/>
            <person name="Mondo S."/>
            <person name="Nolan M."/>
            <person name="Ohm R."/>
            <person name="Pangilinan J."/>
            <person name="Park H.-J."/>
            <person name="Ramirez L."/>
            <person name="Alfaro M."/>
            <person name="Sun H."/>
            <person name="Tritt A."/>
            <person name="Yoshinaga Y."/>
            <person name="Zwiers L.-H."/>
            <person name="Turgeon B."/>
            <person name="Goodwin S."/>
            <person name="Spatafora J."/>
            <person name="Crous P."/>
            <person name="Grigoriev I."/>
        </authorList>
    </citation>
    <scope>NUCLEOTIDE SEQUENCE</scope>
    <source>
        <strain evidence="5">CBS 113979</strain>
    </source>
</reference>
<feature type="signal peptide" evidence="3">
    <location>
        <begin position="1"/>
        <end position="22"/>
    </location>
</feature>
<feature type="compositionally biased region" description="Polar residues" evidence="2">
    <location>
        <begin position="127"/>
        <end position="158"/>
    </location>
</feature>
<evidence type="ECO:0000259" key="4">
    <source>
        <dbReference type="Pfam" id="PF10342"/>
    </source>
</evidence>
<protein>
    <recommendedName>
        <fullName evidence="4">Yeast cell wall synthesis Kre9/Knh1-like N-terminal domain-containing protein</fullName>
    </recommendedName>
</protein>
<evidence type="ECO:0000313" key="5">
    <source>
        <dbReference type="EMBL" id="KAF1988283.1"/>
    </source>
</evidence>
<evidence type="ECO:0000256" key="3">
    <source>
        <dbReference type="SAM" id="SignalP"/>
    </source>
</evidence>
<keyword evidence="6" id="KW-1185">Reference proteome</keyword>
<sequence>MKTPVLSSFLCVLLTWIRSAAATPEFIDFPSLVTVGEPVLLKWTNTSKASELYDLALFKGNRSSLLPITPIDDEITECTYTWTPDSSLEIGASYMLRIDQTRDSDQSFSSPFFVQAAIVTSMTGSEVVHSTETEDTSLSPTSSVPSIVSNVDQPSTHLAQARPYQPEHQQPLE</sequence>
<proteinExistence type="predicted"/>
<dbReference type="EMBL" id="ML977149">
    <property type="protein sequence ID" value="KAF1988283.1"/>
    <property type="molecule type" value="Genomic_DNA"/>
</dbReference>
<evidence type="ECO:0000256" key="1">
    <source>
        <dbReference type="ARBA" id="ARBA00022729"/>
    </source>
</evidence>
<name>A0A6G1H4Y0_9PEZI</name>
<gene>
    <name evidence="5" type="ORF">K402DRAFT_392040</name>
</gene>
<feature type="region of interest" description="Disordered" evidence="2">
    <location>
        <begin position="127"/>
        <end position="173"/>
    </location>
</feature>
<keyword evidence="1 3" id="KW-0732">Signal</keyword>
<dbReference type="AlphaFoldDB" id="A0A6G1H4Y0"/>
<evidence type="ECO:0000256" key="2">
    <source>
        <dbReference type="SAM" id="MobiDB-lite"/>
    </source>
</evidence>
<dbReference type="Proteomes" id="UP000800041">
    <property type="component" value="Unassembled WGS sequence"/>
</dbReference>
<organism evidence="5 6">
    <name type="scientific">Aulographum hederae CBS 113979</name>
    <dbReference type="NCBI Taxonomy" id="1176131"/>
    <lineage>
        <taxon>Eukaryota</taxon>
        <taxon>Fungi</taxon>
        <taxon>Dikarya</taxon>
        <taxon>Ascomycota</taxon>
        <taxon>Pezizomycotina</taxon>
        <taxon>Dothideomycetes</taxon>
        <taxon>Pleosporomycetidae</taxon>
        <taxon>Aulographales</taxon>
        <taxon>Aulographaceae</taxon>
    </lineage>
</organism>
<accession>A0A6G1H4Y0</accession>